<name>M4VHN6_9BACT</name>
<evidence type="ECO:0000256" key="2">
    <source>
        <dbReference type="ARBA" id="ARBA00004418"/>
    </source>
</evidence>
<dbReference type="Proteomes" id="UP000011932">
    <property type="component" value="Chromosome"/>
</dbReference>
<dbReference type="FunFam" id="3.20.20.300:FF:000005">
    <property type="entry name" value="Periplasmic beta-glucosidase"/>
    <property type="match status" value="1"/>
</dbReference>
<reference evidence="11 12" key="1">
    <citation type="journal article" date="2013" name="ISME J.">
        <title>By their genes ye shall know them: genomic signatures of predatory bacteria.</title>
        <authorList>
            <person name="Pasternak Z."/>
            <person name="Pietrokovski S."/>
            <person name="Rotem O."/>
            <person name="Gophna U."/>
            <person name="Lurie-Weinberger M.N."/>
            <person name="Jurkevitch E."/>
        </authorList>
    </citation>
    <scope>NUCLEOTIDE SEQUENCE [LARGE SCALE GENOMIC DNA]</scope>
    <source>
        <strain evidence="11">EPB</strain>
    </source>
</reference>
<comment type="similarity">
    <text evidence="3">Belongs to the glycosyl hydrolase 3 family.</text>
</comment>
<dbReference type="PRINTS" id="PR00133">
    <property type="entry name" value="GLHYDRLASE3"/>
</dbReference>
<gene>
    <name evidence="11" type="ORF">A11S_1922</name>
</gene>
<dbReference type="AlphaFoldDB" id="M4VHN6"/>
<dbReference type="InterPro" id="IPR017853">
    <property type="entry name" value="GH"/>
</dbReference>
<dbReference type="InterPro" id="IPR036881">
    <property type="entry name" value="Glyco_hydro_3_C_sf"/>
</dbReference>
<evidence type="ECO:0000313" key="11">
    <source>
        <dbReference type="EMBL" id="AGH98723.1"/>
    </source>
</evidence>
<evidence type="ECO:0000256" key="3">
    <source>
        <dbReference type="ARBA" id="ARBA00005336"/>
    </source>
</evidence>
<dbReference type="InterPro" id="IPR026891">
    <property type="entry name" value="Fn3-like"/>
</dbReference>
<dbReference type="InterPro" id="IPR051915">
    <property type="entry name" value="Cellulose_Degrad_GH3"/>
</dbReference>
<dbReference type="FunFam" id="3.40.50.1700:FF:000004">
    <property type="entry name" value="Periplasmic beta-glucosidase"/>
    <property type="match status" value="1"/>
</dbReference>
<proteinExistence type="inferred from homology"/>
<evidence type="ECO:0000256" key="8">
    <source>
        <dbReference type="ARBA" id="ARBA00023295"/>
    </source>
</evidence>
<dbReference type="InterPro" id="IPR002772">
    <property type="entry name" value="Glyco_hydro_3_C"/>
</dbReference>
<protein>
    <recommendedName>
        <fullName evidence="9">Periplasmic beta-glucosidase</fullName>
        <ecNumber evidence="4">3.2.1.21</ecNumber>
    </recommendedName>
</protein>
<dbReference type="GO" id="GO:0008422">
    <property type="term" value="F:beta-glucosidase activity"/>
    <property type="evidence" value="ECO:0007669"/>
    <property type="project" value="UniProtKB-EC"/>
</dbReference>
<dbReference type="EMBL" id="CP003538">
    <property type="protein sequence ID" value="AGH98723.1"/>
    <property type="molecule type" value="Genomic_DNA"/>
</dbReference>
<dbReference type="SMART" id="SM01217">
    <property type="entry name" value="Fn3_like"/>
    <property type="match status" value="1"/>
</dbReference>
<dbReference type="SUPFAM" id="SSF52279">
    <property type="entry name" value="Beta-D-glucan exohydrolase, C-terminal domain"/>
    <property type="match status" value="1"/>
</dbReference>
<comment type="catalytic activity">
    <reaction evidence="1">
        <text>Hydrolysis of terminal, non-reducing beta-D-glucosyl residues with release of beta-D-glucose.</text>
        <dbReference type="EC" id="3.2.1.21"/>
    </reaction>
</comment>
<evidence type="ECO:0000256" key="1">
    <source>
        <dbReference type="ARBA" id="ARBA00000448"/>
    </source>
</evidence>
<dbReference type="GO" id="GO:0009251">
    <property type="term" value="P:glucan catabolic process"/>
    <property type="evidence" value="ECO:0007669"/>
    <property type="project" value="TreeGrafter"/>
</dbReference>
<feature type="domain" description="Fibronectin type III-like" evidence="10">
    <location>
        <begin position="704"/>
        <end position="773"/>
    </location>
</feature>
<keyword evidence="7 11" id="KW-0378">Hydrolase</keyword>
<dbReference type="STRING" id="349215.A11S_1922"/>
<dbReference type="PATRIC" id="fig|349215.9.peg.1866"/>
<comment type="subcellular location">
    <subcellularLocation>
        <location evidence="2">Periplasm</location>
    </subcellularLocation>
</comment>
<dbReference type="FunFam" id="2.60.40.10:FF:000495">
    <property type="entry name" value="Periplasmic beta-glucosidase"/>
    <property type="match status" value="1"/>
</dbReference>
<dbReference type="InterPro" id="IPR036962">
    <property type="entry name" value="Glyco_hydro_3_N_sf"/>
</dbReference>
<organism evidence="11 12">
    <name type="scientific">Micavibrio aeruginosavorus EPB</name>
    <dbReference type="NCBI Taxonomy" id="349215"/>
    <lineage>
        <taxon>Bacteria</taxon>
        <taxon>Pseudomonadati</taxon>
        <taxon>Bdellovibrionota</taxon>
        <taxon>Bdellovibrionia</taxon>
        <taxon>Bdellovibrionales</taxon>
        <taxon>Pseudobdellovibrionaceae</taxon>
        <taxon>Micavibrio</taxon>
    </lineage>
</organism>
<keyword evidence="8 11" id="KW-0326">Glycosidase</keyword>
<accession>M4VHN6</accession>
<dbReference type="SUPFAM" id="SSF51445">
    <property type="entry name" value="(Trans)glycosidases"/>
    <property type="match status" value="1"/>
</dbReference>
<dbReference type="Pfam" id="PF01915">
    <property type="entry name" value="Glyco_hydro_3_C"/>
    <property type="match status" value="1"/>
</dbReference>
<dbReference type="InterPro" id="IPR001764">
    <property type="entry name" value="Glyco_hydro_3_N"/>
</dbReference>
<dbReference type="Pfam" id="PF14310">
    <property type="entry name" value="Fn3-like"/>
    <property type="match status" value="1"/>
</dbReference>
<evidence type="ECO:0000313" key="12">
    <source>
        <dbReference type="Proteomes" id="UP000011932"/>
    </source>
</evidence>
<dbReference type="NCBIfam" id="NF011678">
    <property type="entry name" value="PRK15098.1"/>
    <property type="match status" value="1"/>
</dbReference>
<dbReference type="KEGG" id="man:A11S_1922"/>
<dbReference type="GO" id="GO:0042597">
    <property type="term" value="C:periplasmic space"/>
    <property type="evidence" value="ECO:0007669"/>
    <property type="project" value="UniProtKB-SubCell"/>
</dbReference>
<dbReference type="Gene3D" id="3.20.20.300">
    <property type="entry name" value="Glycoside hydrolase, family 3, N-terminal domain"/>
    <property type="match status" value="1"/>
</dbReference>
<dbReference type="InterPro" id="IPR013783">
    <property type="entry name" value="Ig-like_fold"/>
</dbReference>
<evidence type="ECO:0000256" key="6">
    <source>
        <dbReference type="ARBA" id="ARBA00022764"/>
    </source>
</evidence>
<dbReference type="Pfam" id="PF00933">
    <property type="entry name" value="Glyco_hydro_3"/>
    <property type="match status" value="1"/>
</dbReference>
<evidence type="ECO:0000256" key="5">
    <source>
        <dbReference type="ARBA" id="ARBA00022729"/>
    </source>
</evidence>
<dbReference type="HOGENOM" id="CLU_004542_5_1_5"/>
<evidence type="ECO:0000256" key="7">
    <source>
        <dbReference type="ARBA" id="ARBA00022801"/>
    </source>
</evidence>
<dbReference type="PANTHER" id="PTHR30620:SF16">
    <property type="entry name" value="LYSOSOMAL BETA GLUCOSIDASE"/>
    <property type="match status" value="1"/>
</dbReference>
<dbReference type="Gene3D" id="2.60.40.10">
    <property type="entry name" value="Immunoglobulins"/>
    <property type="match status" value="1"/>
</dbReference>
<keyword evidence="6" id="KW-0574">Periplasm</keyword>
<dbReference type="PANTHER" id="PTHR30620">
    <property type="entry name" value="PERIPLASMIC BETA-GLUCOSIDASE-RELATED"/>
    <property type="match status" value="1"/>
</dbReference>
<sequence length="798" mass="87377">MDKPIFPHYRYAPIIEKPKTSRVLKMSSTNDMNAFVTDLMSRMTLEEKIGQMNLTQPSHGDGEDEIVTGEAKNNGTEEKIRQGLVGSILNARRPHVVRRYQQIAMEESRLKIPLIFALDVIHGHVTAFPTPLALSSSWNMDLIQETARLAAREAVADGIKQVYSPMVDIARDPRWGRIAEGSGEDPYLGSRIAEAMVRGYQGDDLSAPDSVMACLKHFAAYGAAEAGRDYNTVDMSRLKLQEVILPPFKAGVKAGAGSIMNAFNDLNGVPASADKWLMTDVAREDWGFDGFFVSDFTGINEMIKHGVGDLKAVSALAVKAGLDMDMVGEGYLTTLKQSIEDGSVSMDDVDRACRKILEAKYKLGLFDNPYYGMDPANPEKIHLAPETRAVAREAVVQSCVLLKNDNAALPLKRAGTIALIGPLANDKRNIPGMWAGNTNIDACVSIMDGLVRSSGGKANILYAKGANITDDLDEVERLNIFEKKDAPVKNAMIDPRSPADMLAEAVAVASQADVIVAVVGESKEHTGEASSRTSLDLPQSQRTLIDALHKTAQATGKPLVLVIMGSRPLTLGWERDHSDAMLMAWHGGTEMGNGVADLLFGDRNPSGKLTVTFPRNVGQIPIYYAHKTTGRPLTADGNDAGEWKKFRSAYLDSRNDPEFPFGFGLSYTHFDYSPVKVSKDTLTGNQKLKASVTLTNTGTHAGEETVQLYITDPVCTRTRPVKELKGFQKISLQPGEKKDVTFEITTEDLKFFITENKFGWELGDFIIHIGTNAQDTQTATVRWEKAVVKKQPKPEPKI</sequence>
<evidence type="ECO:0000256" key="4">
    <source>
        <dbReference type="ARBA" id="ARBA00012744"/>
    </source>
</evidence>
<evidence type="ECO:0000259" key="10">
    <source>
        <dbReference type="SMART" id="SM01217"/>
    </source>
</evidence>
<keyword evidence="5" id="KW-0732">Signal</keyword>
<dbReference type="EC" id="3.2.1.21" evidence="4"/>
<evidence type="ECO:0000256" key="9">
    <source>
        <dbReference type="ARBA" id="ARBA00067498"/>
    </source>
</evidence>
<dbReference type="Gene3D" id="3.40.50.1700">
    <property type="entry name" value="Glycoside hydrolase family 3 C-terminal domain"/>
    <property type="match status" value="1"/>
</dbReference>